<evidence type="ECO:0000256" key="2">
    <source>
        <dbReference type="PROSITE-ProRule" id="PRU00169"/>
    </source>
</evidence>
<gene>
    <name evidence="4" type="ORF">A3C04_02805</name>
</gene>
<proteinExistence type="predicted"/>
<evidence type="ECO:0000313" key="5">
    <source>
        <dbReference type="Proteomes" id="UP000178092"/>
    </source>
</evidence>
<dbReference type="PANTHER" id="PTHR44591:SF3">
    <property type="entry name" value="RESPONSE REGULATORY DOMAIN-CONTAINING PROTEIN"/>
    <property type="match status" value="1"/>
</dbReference>
<accession>A0A1G2R3Z5</accession>
<dbReference type="GO" id="GO:0000160">
    <property type="term" value="P:phosphorelay signal transduction system"/>
    <property type="evidence" value="ECO:0007669"/>
    <property type="project" value="InterPro"/>
</dbReference>
<reference evidence="4 5" key="1">
    <citation type="journal article" date="2016" name="Nat. Commun.">
        <title>Thousands of microbial genomes shed light on interconnected biogeochemical processes in an aquifer system.</title>
        <authorList>
            <person name="Anantharaman K."/>
            <person name="Brown C.T."/>
            <person name="Hug L.A."/>
            <person name="Sharon I."/>
            <person name="Castelle C.J."/>
            <person name="Probst A.J."/>
            <person name="Thomas B.C."/>
            <person name="Singh A."/>
            <person name="Wilkins M.J."/>
            <person name="Karaoz U."/>
            <person name="Brodie E.L."/>
            <person name="Williams K.H."/>
            <person name="Hubbard S.S."/>
            <person name="Banfield J.F."/>
        </authorList>
    </citation>
    <scope>NUCLEOTIDE SEQUENCE [LARGE SCALE GENOMIC DNA]</scope>
</reference>
<feature type="modified residue" description="4-aspartylphosphate" evidence="2">
    <location>
        <position position="78"/>
    </location>
</feature>
<sequence>MYWFRNSKKLTTSQWREKIYNMKGPAPKKILIVEDEDLLIEMYEDVFERAGFEVFLATTPQEALEQTKRARPDLILLDILLPQESGITFLKLKQDVPELASIPVLAFSNFDDPAMKAQARQYGAEDYLIKTNYTPEELLARVRQYIHTE</sequence>
<dbReference type="Pfam" id="PF00072">
    <property type="entry name" value="Response_reg"/>
    <property type="match status" value="1"/>
</dbReference>
<dbReference type="SUPFAM" id="SSF52172">
    <property type="entry name" value="CheY-like"/>
    <property type="match status" value="1"/>
</dbReference>
<dbReference type="PROSITE" id="PS50110">
    <property type="entry name" value="RESPONSE_REGULATORY"/>
    <property type="match status" value="1"/>
</dbReference>
<dbReference type="CDD" id="cd00156">
    <property type="entry name" value="REC"/>
    <property type="match status" value="1"/>
</dbReference>
<comment type="caution">
    <text evidence="4">The sequence shown here is derived from an EMBL/GenBank/DDBJ whole genome shotgun (WGS) entry which is preliminary data.</text>
</comment>
<feature type="domain" description="Response regulatory" evidence="3">
    <location>
        <begin position="29"/>
        <end position="145"/>
    </location>
</feature>
<dbReference type="AlphaFoldDB" id="A0A1G2R3Z5"/>
<dbReference type="PANTHER" id="PTHR44591">
    <property type="entry name" value="STRESS RESPONSE REGULATOR PROTEIN 1"/>
    <property type="match status" value="1"/>
</dbReference>
<dbReference type="Gene3D" id="3.40.50.2300">
    <property type="match status" value="1"/>
</dbReference>
<protein>
    <recommendedName>
        <fullName evidence="3">Response regulatory domain-containing protein</fullName>
    </recommendedName>
</protein>
<evidence type="ECO:0000313" key="4">
    <source>
        <dbReference type="EMBL" id="OHA66811.1"/>
    </source>
</evidence>
<dbReference type="Proteomes" id="UP000178092">
    <property type="component" value="Unassembled WGS sequence"/>
</dbReference>
<name>A0A1G2R3Z5_9BACT</name>
<dbReference type="EMBL" id="MHTV01000022">
    <property type="protein sequence ID" value="OHA66811.1"/>
    <property type="molecule type" value="Genomic_DNA"/>
</dbReference>
<dbReference type="InterPro" id="IPR011006">
    <property type="entry name" value="CheY-like_superfamily"/>
</dbReference>
<dbReference type="InterPro" id="IPR050595">
    <property type="entry name" value="Bact_response_regulator"/>
</dbReference>
<dbReference type="InterPro" id="IPR001789">
    <property type="entry name" value="Sig_transdc_resp-reg_receiver"/>
</dbReference>
<evidence type="ECO:0000256" key="1">
    <source>
        <dbReference type="ARBA" id="ARBA00022553"/>
    </source>
</evidence>
<dbReference type="SMART" id="SM00448">
    <property type="entry name" value="REC"/>
    <property type="match status" value="1"/>
</dbReference>
<organism evidence="4 5">
    <name type="scientific">Candidatus Wildermuthbacteria bacterium RIFCSPHIGHO2_02_FULL_45_25</name>
    <dbReference type="NCBI Taxonomy" id="1802450"/>
    <lineage>
        <taxon>Bacteria</taxon>
        <taxon>Candidatus Wildermuthiibacteriota</taxon>
    </lineage>
</organism>
<evidence type="ECO:0000259" key="3">
    <source>
        <dbReference type="PROSITE" id="PS50110"/>
    </source>
</evidence>
<keyword evidence="1 2" id="KW-0597">Phosphoprotein</keyword>